<comment type="caution">
    <text evidence="1">The sequence shown here is derived from an EMBL/GenBank/DDBJ whole genome shotgun (WGS) entry which is preliminary data.</text>
</comment>
<name>A0A6N2ARZ8_SOLCI</name>
<accession>A0A6N2ARZ8</accession>
<dbReference type="EMBL" id="RXGB01009279">
    <property type="protein sequence ID" value="TMW84489.1"/>
    <property type="molecule type" value="Genomic_DNA"/>
</dbReference>
<reference evidence="1" key="1">
    <citation type="submission" date="2019-05" db="EMBL/GenBank/DDBJ databases">
        <title>The de novo reference genome and transcriptome assemblies of the wild tomato species Solanum chilense.</title>
        <authorList>
            <person name="Stam R."/>
            <person name="Nosenko T."/>
            <person name="Hoerger A.C."/>
            <person name="Stephan W."/>
            <person name="Seidel M.A."/>
            <person name="Kuhn J.M.M."/>
            <person name="Haberer G."/>
            <person name="Tellier A."/>
        </authorList>
    </citation>
    <scope>NUCLEOTIDE SEQUENCE</scope>
    <source>
        <tissue evidence="1">Mature leaves</tissue>
    </source>
</reference>
<gene>
    <name evidence="1" type="ORF">EJD97_025095</name>
</gene>
<evidence type="ECO:0000313" key="1">
    <source>
        <dbReference type="EMBL" id="TMW84489.1"/>
    </source>
</evidence>
<sequence>MARTKTTKEGHIPDLFNPSFYAVVHPWITPTKEELQMSYLITLGLVETIFDPVEDRVKMVLVGATIIRRERVPNEVNNELVVFYGTAVDDGAGVGAAAAGSARQHEGATSCRRCCGFLCEKCKKHDEDFIMYLQKLSEAVNDLKKRGVKDIVSKNVRHAYTPKAKRRK</sequence>
<proteinExistence type="predicted"/>
<organism evidence="1">
    <name type="scientific">Solanum chilense</name>
    <name type="common">Tomato</name>
    <name type="synonym">Lycopersicon chilense</name>
    <dbReference type="NCBI Taxonomy" id="4083"/>
    <lineage>
        <taxon>Eukaryota</taxon>
        <taxon>Viridiplantae</taxon>
        <taxon>Streptophyta</taxon>
        <taxon>Embryophyta</taxon>
        <taxon>Tracheophyta</taxon>
        <taxon>Spermatophyta</taxon>
        <taxon>Magnoliopsida</taxon>
        <taxon>eudicotyledons</taxon>
        <taxon>Gunneridae</taxon>
        <taxon>Pentapetalae</taxon>
        <taxon>asterids</taxon>
        <taxon>lamiids</taxon>
        <taxon>Solanales</taxon>
        <taxon>Solanaceae</taxon>
        <taxon>Solanoideae</taxon>
        <taxon>Solaneae</taxon>
        <taxon>Solanum</taxon>
        <taxon>Solanum subgen. Lycopersicon</taxon>
    </lineage>
</organism>
<protein>
    <submittedName>
        <fullName evidence="1">Uncharacterized protein</fullName>
    </submittedName>
</protein>
<dbReference type="AlphaFoldDB" id="A0A6N2ARZ8"/>